<dbReference type="HOGENOM" id="CLU_2713937_0_0_10"/>
<sequence>MGGVLGIIFISSRSSGSEKTVSHFDSWASCSFAKWYQNELCLVSMAGGSGRTQVSGRHKRKGCIIATLSLFK</sequence>
<reference evidence="1 2" key="1">
    <citation type="journal article" date="2004" name="Proc. Natl. Acad. Sci. U.S.A.">
        <title>Genomic analysis of Bacteroides fragilis reveals extensive DNA inversions regulating cell surface adaptation.</title>
        <authorList>
            <person name="Kuwahara T."/>
            <person name="Yamashita A."/>
            <person name="Hirakawa H."/>
            <person name="Nakayama H."/>
            <person name="Toh H."/>
            <person name="Okada N."/>
            <person name="Kuhara S."/>
            <person name="Hattori M."/>
            <person name="Hayashi T."/>
            <person name="Ohnishi Y."/>
        </authorList>
    </citation>
    <scope>NUCLEOTIDE SEQUENCE [LARGE SCALE GENOMIC DNA]</scope>
    <source>
        <strain evidence="1 2">YCH46</strain>
        <plasmid evidence="2">Plasmid pBFY46</plasmid>
    </source>
</reference>
<geneLocation type="plasmid" evidence="1 2">
    <name>pBFY46</name>
</geneLocation>
<dbReference type="EMBL" id="AP006842">
    <property type="protein sequence ID" value="BAD51349.1"/>
    <property type="molecule type" value="Genomic_DNA"/>
</dbReference>
<protein>
    <submittedName>
        <fullName evidence="1">Uncharacterized protein</fullName>
    </submittedName>
</protein>
<evidence type="ECO:0000313" key="1">
    <source>
        <dbReference type="EMBL" id="BAD51349.1"/>
    </source>
</evidence>
<gene>
    <name evidence="1" type="ordered locus">BFp0022</name>
</gene>
<organism evidence="1 2">
    <name type="scientific">Bacteroides fragilis (strain YCH46)</name>
    <dbReference type="NCBI Taxonomy" id="295405"/>
    <lineage>
        <taxon>Bacteria</taxon>
        <taxon>Pseudomonadati</taxon>
        <taxon>Bacteroidota</taxon>
        <taxon>Bacteroidia</taxon>
        <taxon>Bacteroidales</taxon>
        <taxon>Bacteroidaceae</taxon>
        <taxon>Bacteroides</taxon>
    </lineage>
</organism>
<dbReference type="AlphaFoldDB" id="Q64MD8"/>
<name>Q64MD8_BACFR</name>
<evidence type="ECO:0000313" key="2">
    <source>
        <dbReference type="Proteomes" id="UP000002197"/>
    </source>
</evidence>
<dbReference type="Proteomes" id="UP000002197">
    <property type="component" value="Plasmid pBFY46"/>
</dbReference>
<dbReference type="KEGG" id="bfr:BFp0022"/>
<accession>Q64MD8</accession>
<proteinExistence type="predicted"/>
<keyword evidence="1" id="KW-0614">Plasmid</keyword>